<dbReference type="GO" id="GO:0004674">
    <property type="term" value="F:protein serine/threonine kinase activity"/>
    <property type="evidence" value="ECO:0007669"/>
    <property type="project" value="TreeGrafter"/>
</dbReference>
<reference evidence="7" key="1">
    <citation type="submission" date="2018-08" db="EMBL/GenBank/DDBJ databases">
        <authorList>
            <person name="Blom J."/>
        </authorList>
    </citation>
    <scope>NUCLEOTIDE SEQUENCE [LARGE SCALE GENOMIC DNA]</scope>
    <source>
        <strain evidence="7">CCOS 865</strain>
    </source>
</reference>
<protein>
    <submittedName>
        <fullName evidence="6">Putative kinase Y4mE</fullName>
        <ecNumber evidence="6">2.-.-.-</ecNumber>
    </submittedName>
</protein>
<keyword evidence="3 6" id="KW-0418">Kinase</keyword>
<gene>
    <name evidence="6" type="ORF">CCOS865_03712</name>
</gene>
<evidence type="ECO:0000259" key="5">
    <source>
        <dbReference type="Pfam" id="PF13657"/>
    </source>
</evidence>
<evidence type="ECO:0000313" key="6">
    <source>
        <dbReference type="EMBL" id="SYX91443.1"/>
    </source>
</evidence>
<dbReference type="AlphaFoldDB" id="A0A383RXE8"/>
<name>A0A383RXE8_9PSED</name>
<dbReference type="Proteomes" id="UP000263595">
    <property type="component" value="Unassembled WGS sequence"/>
</dbReference>
<dbReference type="NCBIfam" id="TIGR03071">
    <property type="entry name" value="couple_hipA"/>
    <property type="match status" value="1"/>
</dbReference>
<dbReference type="InterPro" id="IPR012893">
    <property type="entry name" value="HipA-like_C"/>
</dbReference>
<evidence type="ECO:0000256" key="2">
    <source>
        <dbReference type="ARBA" id="ARBA00022679"/>
    </source>
</evidence>
<dbReference type="InterPro" id="IPR052028">
    <property type="entry name" value="HipA_Ser/Thr_kinase"/>
</dbReference>
<keyword evidence="7" id="KW-1185">Reference proteome</keyword>
<dbReference type="PANTHER" id="PTHR37419:SF1">
    <property type="entry name" value="SERINE_THREONINE-PROTEIN KINASE TOXIN HIPA"/>
    <property type="match status" value="1"/>
</dbReference>
<dbReference type="OrthoDB" id="9805913at2"/>
<evidence type="ECO:0000259" key="4">
    <source>
        <dbReference type="Pfam" id="PF07804"/>
    </source>
</evidence>
<proteinExistence type="inferred from homology"/>
<evidence type="ECO:0000256" key="3">
    <source>
        <dbReference type="ARBA" id="ARBA00022777"/>
    </source>
</evidence>
<dbReference type="PANTHER" id="PTHR37419">
    <property type="entry name" value="SERINE/THREONINE-PROTEIN KINASE TOXIN HIPA"/>
    <property type="match status" value="1"/>
</dbReference>
<feature type="domain" description="HipA-like C-terminal" evidence="4">
    <location>
        <begin position="145"/>
        <end position="377"/>
    </location>
</feature>
<dbReference type="EC" id="2.-.-.-" evidence="6"/>
<dbReference type="GO" id="GO:0005829">
    <property type="term" value="C:cytosol"/>
    <property type="evidence" value="ECO:0007669"/>
    <property type="project" value="TreeGrafter"/>
</dbReference>
<dbReference type="Pfam" id="PF13657">
    <property type="entry name" value="Couple_hipA"/>
    <property type="match status" value="1"/>
</dbReference>
<sequence length="417" mass="45892">MRSLEVIINGRHVATLQDDAGVWSLRYTPAWVSSAEGFDLSPALARAKHTLIDDSSQRPVQWFFDNLLPEEQARSLLASDANIEFADAFGLLGYYGAESAGAVTLLAEAQMPSEGGLKALTDSALSARILNLPRVALATGAPKRMSLAGAQHKLPVVLNDQGLFEPVGSTPSTHILKPDHPQRDLYDATVVNEWFVMSIAQAVKLGVPPVSIRRVPEPVYLIERFDRARVDGELIRAHTLDACQVLGLDKSFKYQQATVETLQKILALVRNVAQTRIQLFKWLVFNFLVGNNDAHLKNLSFFVRGDAYYLAPHYDLLCTAIYGEPAAPWLDAELVWRPEGVRTHAELTRTSVLSLGEAIGLNRALGSRIIDELVEGVGNAARKHLDEHANGMKAGESRLVRRIAHGVIADMSARLRR</sequence>
<dbReference type="EMBL" id="UNOZ01000029">
    <property type="protein sequence ID" value="SYX91443.1"/>
    <property type="molecule type" value="Genomic_DNA"/>
</dbReference>
<comment type="similarity">
    <text evidence="1">Belongs to the HipA Ser/Thr kinase family.</text>
</comment>
<evidence type="ECO:0000256" key="1">
    <source>
        <dbReference type="ARBA" id="ARBA00010164"/>
    </source>
</evidence>
<dbReference type="Pfam" id="PF07804">
    <property type="entry name" value="HipA_C"/>
    <property type="match status" value="1"/>
</dbReference>
<evidence type="ECO:0000313" key="7">
    <source>
        <dbReference type="Proteomes" id="UP000263595"/>
    </source>
</evidence>
<feature type="domain" description="HipA N-terminal subdomain 1" evidence="5">
    <location>
        <begin position="4"/>
        <end position="105"/>
    </location>
</feature>
<keyword evidence="2 6" id="KW-0808">Transferase</keyword>
<dbReference type="InterPro" id="IPR017508">
    <property type="entry name" value="HipA_N1"/>
</dbReference>
<dbReference type="Gene3D" id="1.10.1070.20">
    <property type="match status" value="1"/>
</dbReference>
<accession>A0A383RXE8</accession>
<organism evidence="6 7">
    <name type="scientific">Pseudomonas reidholzensis</name>
    <dbReference type="NCBI Taxonomy" id="1785162"/>
    <lineage>
        <taxon>Bacteria</taxon>
        <taxon>Pseudomonadati</taxon>
        <taxon>Pseudomonadota</taxon>
        <taxon>Gammaproteobacteria</taxon>
        <taxon>Pseudomonadales</taxon>
        <taxon>Pseudomonadaceae</taxon>
        <taxon>Pseudomonas</taxon>
    </lineage>
</organism>
<dbReference type="RefSeq" id="WP_119143616.1">
    <property type="nucleotide sequence ID" value="NZ_CBCSFL010000027.1"/>
</dbReference>